<organism evidence="1 2">
    <name type="scientific">Rotaria sordida</name>
    <dbReference type="NCBI Taxonomy" id="392033"/>
    <lineage>
        <taxon>Eukaryota</taxon>
        <taxon>Metazoa</taxon>
        <taxon>Spiralia</taxon>
        <taxon>Gnathifera</taxon>
        <taxon>Rotifera</taxon>
        <taxon>Eurotatoria</taxon>
        <taxon>Bdelloidea</taxon>
        <taxon>Philodinida</taxon>
        <taxon>Philodinidae</taxon>
        <taxon>Rotaria</taxon>
    </lineage>
</organism>
<feature type="non-terminal residue" evidence="1">
    <location>
        <position position="1"/>
    </location>
</feature>
<proteinExistence type="predicted"/>
<sequence>SKMPCLPCSYYIAALNKKHHCCFYQSDVTNGKLYGKWIYRLNEDPSIINEINDKFIEELQDLIKKILVGSDRDGDPKESGDSDIMFTSMKGDEFEKLEYDQFNP</sequence>
<dbReference type="AlphaFoldDB" id="A0A820H9S0"/>
<accession>A0A820H9S0</accession>
<evidence type="ECO:0000313" key="2">
    <source>
        <dbReference type="Proteomes" id="UP000663823"/>
    </source>
</evidence>
<name>A0A820H9S0_9BILA</name>
<dbReference type="Proteomes" id="UP000663823">
    <property type="component" value="Unassembled WGS sequence"/>
</dbReference>
<comment type="caution">
    <text evidence="1">The sequence shown here is derived from an EMBL/GenBank/DDBJ whole genome shotgun (WGS) entry which is preliminary data.</text>
</comment>
<protein>
    <submittedName>
        <fullName evidence="1">Uncharacterized protein</fullName>
    </submittedName>
</protein>
<reference evidence="1" key="1">
    <citation type="submission" date="2021-02" db="EMBL/GenBank/DDBJ databases">
        <authorList>
            <person name="Nowell W R."/>
        </authorList>
    </citation>
    <scope>NUCLEOTIDE SEQUENCE</scope>
</reference>
<gene>
    <name evidence="1" type="ORF">OTI717_LOCUS41669</name>
</gene>
<dbReference type="EMBL" id="CAJOAX010043420">
    <property type="protein sequence ID" value="CAF4289045.1"/>
    <property type="molecule type" value="Genomic_DNA"/>
</dbReference>
<evidence type="ECO:0000313" key="1">
    <source>
        <dbReference type="EMBL" id="CAF4289045.1"/>
    </source>
</evidence>